<dbReference type="HOGENOM" id="CLU_075053_3_4_5"/>
<keyword evidence="3" id="KW-0804">Transcription</keyword>
<evidence type="ECO:0000259" key="5">
    <source>
        <dbReference type="PROSITE" id="PS51063"/>
    </source>
</evidence>
<dbReference type="KEGG" id="ngg:RG540_CH10700"/>
<organism evidence="6 7">
    <name type="scientific">Neorhizobium galegae bv. orientalis str. HAMBI 540</name>
    <dbReference type="NCBI Taxonomy" id="1028800"/>
    <lineage>
        <taxon>Bacteria</taxon>
        <taxon>Pseudomonadati</taxon>
        <taxon>Pseudomonadota</taxon>
        <taxon>Alphaproteobacteria</taxon>
        <taxon>Hyphomicrobiales</taxon>
        <taxon>Rhizobiaceae</taxon>
        <taxon>Rhizobium/Agrobacterium group</taxon>
        <taxon>Neorhizobium</taxon>
    </lineage>
</organism>
<proteinExistence type="predicted"/>
<sequence>MKTMKNPAIFNEIRKMELFSAADDAVISMFAKKVNINTYNDQQTLFLSGDPCDTLYIILSGGIYLYFISEEGNEVIFSDLQPGDAVGEIEFALNYRHSSNAAICGTTRLLEIDRKTFNELSTIPQVSSYLMRTIARKLHRTIMFAEGMALYPLETRLARLLLNLGASHGRSTSDGILIEKPISQSRMGQLINASRPRINAQLQAWKSERLIGVRQHRIVIFNKRSLQIISRHSDPAA</sequence>
<keyword evidence="2" id="KW-0238">DNA-binding</keyword>
<protein>
    <submittedName>
        <fullName evidence="6">Cyclic AMP receptor protein,catabolite gene activator</fullName>
    </submittedName>
</protein>
<dbReference type="GO" id="GO:0003677">
    <property type="term" value="F:DNA binding"/>
    <property type="evidence" value="ECO:0007669"/>
    <property type="project" value="UniProtKB-KW"/>
</dbReference>
<feature type="domain" description="HTH crp-type" evidence="5">
    <location>
        <begin position="151"/>
        <end position="224"/>
    </location>
</feature>
<dbReference type="GeneID" id="24257593"/>
<dbReference type="InterPro" id="IPR036388">
    <property type="entry name" value="WH-like_DNA-bd_sf"/>
</dbReference>
<dbReference type="Pfam" id="PF00027">
    <property type="entry name" value="cNMP_binding"/>
    <property type="match status" value="1"/>
</dbReference>
<dbReference type="Pfam" id="PF13545">
    <property type="entry name" value="HTH_Crp_2"/>
    <property type="match status" value="1"/>
</dbReference>
<dbReference type="InterPro" id="IPR050397">
    <property type="entry name" value="Env_Response_Regulators"/>
</dbReference>
<evidence type="ECO:0000256" key="2">
    <source>
        <dbReference type="ARBA" id="ARBA00023125"/>
    </source>
</evidence>
<dbReference type="PANTHER" id="PTHR24567:SF26">
    <property type="entry name" value="REGULATORY PROTEIN YEIL"/>
    <property type="match status" value="1"/>
</dbReference>
<dbReference type="EMBL" id="HG938353">
    <property type="protein sequence ID" value="CDN47258.1"/>
    <property type="molecule type" value="Genomic_DNA"/>
</dbReference>
<dbReference type="RefSeq" id="WP_080724886.1">
    <property type="nucleotide sequence ID" value="NZ_HG938353.1"/>
</dbReference>
<dbReference type="CDD" id="cd00038">
    <property type="entry name" value="CAP_ED"/>
    <property type="match status" value="1"/>
</dbReference>
<dbReference type="Gene3D" id="2.60.120.10">
    <property type="entry name" value="Jelly Rolls"/>
    <property type="match status" value="1"/>
</dbReference>
<dbReference type="PROSITE" id="PS50042">
    <property type="entry name" value="CNMP_BINDING_3"/>
    <property type="match status" value="1"/>
</dbReference>
<keyword evidence="1" id="KW-0805">Transcription regulation</keyword>
<dbReference type="InterPro" id="IPR018490">
    <property type="entry name" value="cNMP-bd_dom_sf"/>
</dbReference>
<evidence type="ECO:0000313" key="7">
    <source>
        <dbReference type="Proteomes" id="UP000028181"/>
    </source>
</evidence>
<gene>
    <name evidence="6" type="ORF">RG540_CH10700</name>
</gene>
<dbReference type="InterPro" id="IPR000595">
    <property type="entry name" value="cNMP-bd_dom"/>
</dbReference>
<name>A0A068SLZ7_NEOGA</name>
<dbReference type="AlphaFoldDB" id="A0A068SLZ7"/>
<accession>A0A068SLZ7</accession>
<dbReference type="GO" id="GO:0005829">
    <property type="term" value="C:cytosol"/>
    <property type="evidence" value="ECO:0007669"/>
    <property type="project" value="TreeGrafter"/>
</dbReference>
<keyword evidence="7" id="KW-1185">Reference proteome</keyword>
<dbReference type="GO" id="GO:0003700">
    <property type="term" value="F:DNA-binding transcription factor activity"/>
    <property type="evidence" value="ECO:0007669"/>
    <property type="project" value="TreeGrafter"/>
</dbReference>
<dbReference type="PATRIC" id="fig|1028800.3.peg.1086"/>
<evidence type="ECO:0000313" key="6">
    <source>
        <dbReference type="EMBL" id="CDN47258.1"/>
    </source>
</evidence>
<dbReference type="InterPro" id="IPR012318">
    <property type="entry name" value="HTH_CRP"/>
</dbReference>
<reference evidence="7" key="1">
    <citation type="journal article" date="2014" name="BMC Genomics">
        <title>Genome sequencing of two Neorhizobium galegae strains reveals a noeT gene responsible for the unusual acetylation of the nodulation factors.</title>
        <authorList>
            <person name="Osterman J."/>
            <person name="Marsh J."/>
            <person name="Laine P.K."/>
            <person name="Zeng Z."/>
            <person name="Alatalo E."/>
            <person name="Sullivan J.T."/>
            <person name="Young J.P."/>
            <person name="Thomas-Oates J."/>
            <person name="Paulin L."/>
            <person name="Lindstrom K."/>
        </authorList>
    </citation>
    <scope>NUCLEOTIDE SEQUENCE [LARGE SCALE GENOMIC DNA]</scope>
    <source>
        <strain evidence="7">HAMBI 540</strain>
    </source>
</reference>
<evidence type="ECO:0000259" key="4">
    <source>
        <dbReference type="PROSITE" id="PS50042"/>
    </source>
</evidence>
<dbReference type="SMART" id="SM00100">
    <property type="entry name" value="cNMP"/>
    <property type="match status" value="1"/>
</dbReference>
<evidence type="ECO:0000256" key="1">
    <source>
        <dbReference type="ARBA" id="ARBA00023015"/>
    </source>
</evidence>
<dbReference type="SUPFAM" id="SSF51206">
    <property type="entry name" value="cAMP-binding domain-like"/>
    <property type="match status" value="1"/>
</dbReference>
<dbReference type="eggNOG" id="COG0664">
    <property type="taxonomic scope" value="Bacteria"/>
</dbReference>
<dbReference type="InterPro" id="IPR036390">
    <property type="entry name" value="WH_DNA-bd_sf"/>
</dbReference>
<dbReference type="PROSITE" id="PS51063">
    <property type="entry name" value="HTH_CRP_2"/>
    <property type="match status" value="1"/>
</dbReference>
<dbReference type="InterPro" id="IPR014710">
    <property type="entry name" value="RmlC-like_jellyroll"/>
</dbReference>
<dbReference type="Proteomes" id="UP000028181">
    <property type="component" value="Chromosome I"/>
</dbReference>
<dbReference type="SUPFAM" id="SSF46785">
    <property type="entry name" value="Winged helix' DNA-binding domain"/>
    <property type="match status" value="1"/>
</dbReference>
<dbReference type="PANTHER" id="PTHR24567">
    <property type="entry name" value="CRP FAMILY TRANSCRIPTIONAL REGULATORY PROTEIN"/>
    <property type="match status" value="1"/>
</dbReference>
<evidence type="ECO:0000256" key="3">
    <source>
        <dbReference type="ARBA" id="ARBA00023163"/>
    </source>
</evidence>
<feature type="domain" description="Cyclic nucleotide-binding" evidence="4">
    <location>
        <begin position="18"/>
        <end position="120"/>
    </location>
</feature>
<dbReference type="Gene3D" id="1.10.10.10">
    <property type="entry name" value="Winged helix-like DNA-binding domain superfamily/Winged helix DNA-binding domain"/>
    <property type="match status" value="1"/>
</dbReference>
<dbReference type="OrthoDB" id="3525895at2"/>
<keyword evidence="6" id="KW-0675">Receptor</keyword>